<reference evidence="1" key="2">
    <citation type="submission" date="2020-09" db="EMBL/GenBank/DDBJ databases">
        <authorList>
            <person name="Sun Q."/>
            <person name="Zhou Y."/>
        </authorList>
    </citation>
    <scope>NUCLEOTIDE SEQUENCE</scope>
    <source>
        <strain evidence="1">CGMCC 1.15762</strain>
    </source>
</reference>
<evidence type="ECO:0000313" key="1">
    <source>
        <dbReference type="EMBL" id="GGG74194.1"/>
    </source>
</evidence>
<name>A0A8J3EHF7_9RHOB</name>
<gene>
    <name evidence="1" type="ORF">GCM10011415_23280</name>
</gene>
<comment type="caution">
    <text evidence="1">The sequence shown here is derived from an EMBL/GenBank/DDBJ whole genome shotgun (WGS) entry which is preliminary data.</text>
</comment>
<dbReference type="RefSeq" id="WP_188790391.1">
    <property type="nucleotide sequence ID" value="NZ_BMJV01000004.1"/>
</dbReference>
<organism evidence="1 2">
    <name type="scientific">Salipiger pallidus</name>
    <dbReference type="NCBI Taxonomy" id="1775170"/>
    <lineage>
        <taxon>Bacteria</taxon>
        <taxon>Pseudomonadati</taxon>
        <taxon>Pseudomonadota</taxon>
        <taxon>Alphaproteobacteria</taxon>
        <taxon>Rhodobacterales</taxon>
        <taxon>Roseobacteraceae</taxon>
        <taxon>Salipiger</taxon>
    </lineage>
</organism>
<reference evidence="1" key="1">
    <citation type="journal article" date="2014" name="Int. J. Syst. Evol. Microbiol.">
        <title>Complete genome sequence of Corynebacterium casei LMG S-19264T (=DSM 44701T), isolated from a smear-ripened cheese.</title>
        <authorList>
            <consortium name="US DOE Joint Genome Institute (JGI-PGF)"/>
            <person name="Walter F."/>
            <person name="Albersmeier A."/>
            <person name="Kalinowski J."/>
            <person name="Ruckert C."/>
        </authorList>
    </citation>
    <scope>NUCLEOTIDE SEQUENCE</scope>
    <source>
        <strain evidence="1">CGMCC 1.15762</strain>
    </source>
</reference>
<evidence type="ECO:0008006" key="3">
    <source>
        <dbReference type="Google" id="ProtNLM"/>
    </source>
</evidence>
<dbReference type="EMBL" id="BMJV01000004">
    <property type="protein sequence ID" value="GGG74194.1"/>
    <property type="molecule type" value="Genomic_DNA"/>
</dbReference>
<evidence type="ECO:0000313" key="2">
    <source>
        <dbReference type="Proteomes" id="UP000617145"/>
    </source>
</evidence>
<dbReference type="Proteomes" id="UP000617145">
    <property type="component" value="Unassembled WGS sequence"/>
</dbReference>
<proteinExistence type="predicted"/>
<keyword evidence="2" id="KW-1185">Reference proteome</keyword>
<sequence>MKAISGMIVLALLAGCGGGGGSDYRVTRMASGPISKACLASDRKARSPALCGCIQAAANAELSGSDQRRAVKFYSDPHEAQEVRQSDRGRDRDFWDRYSAYVNRSERQCTGL</sequence>
<dbReference type="AlphaFoldDB" id="A0A8J3EHF7"/>
<accession>A0A8J3EHF7</accession>
<protein>
    <recommendedName>
        <fullName evidence="3">Arginine transporter</fullName>
    </recommendedName>
</protein>
<dbReference type="PROSITE" id="PS51257">
    <property type="entry name" value="PROKAR_LIPOPROTEIN"/>
    <property type="match status" value="1"/>
</dbReference>